<feature type="active site" description="Proton acceptor" evidence="4">
    <location>
        <position position="375"/>
    </location>
</feature>
<evidence type="ECO:0000313" key="7">
    <source>
        <dbReference type="EMBL" id="MCJ8501895.1"/>
    </source>
</evidence>
<feature type="transmembrane region" description="Helical" evidence="5">
    <location>
        <begin position="70"/>
        <end position="94"/>
    </location>
</feature>
<dbReference type="Proteomes" id="UP001165427">
    <property type="component" value="Unassembled WGS sequence"/>
</dbReference>
<organism evidence="7 8">
    <name type="scientific">Desulfatitalea alkaliphila</name>
    <dbReference type="NCBI Taxonomy" id="2929485"/>
    <lineage>
        <taxon>Bacteria</taxon>
        <taxon>Pseudomonadati</taxon>
        <taxon>Thermodesulfobacteriota</taxon>
        <taxon>Desulfobacteria</taxon>
        <taxon>Desulfobacterales</taxon>
        <taxon>Desulfosarcinaceae</taxon>
        <taxon>Desulfatitalea</taxon>
    </lineage>
</organism>
<feature type="transmembrane region" description="Helical" evidence="5">
    <location>
        <begin position="209"/>
        <end position="228"/>
    </location>
</feature>
<evidence type="ECO:0000259" key="6">
    <source>
        <dbReference type="PROSITE" id="PS51006"/>
    </source>
</evidence>
<dbReference type="AlphaFoldDB" id="A0AA41R691"/>
<feature type="transmembrane region" description="Helical" evidence="5">
    <location>
        <begin position="152"/>
        <end position="172"/>
    </location>
</feature>
<dbReference type="Gene3D" id="3.40.50.150">
    <property type="entry name" value="Vaccinia Virus protein VP39"/>
    <property type="match status" value="1"/>
</dbReference>
<name>A0AA41R691_9BACT</name>
<keyword evidence="5" id="KW-1133">Transmembrane helix</keyword>
<keyword evidence="2 4" id="KW-0808">Transferase</keyword>
<evidence type="ECO:0000256" key="5">
    <source>
        <dbReference type="SAM" id="Phobius"/>
    </source>
</evidence>
<feature type="transmembrane region" description="Helical" evidence="5">
    <location>
        <begin position="40"/>
        <end position="63"/>
    </location>
</feature>
<comment type="caution">
    <text evidence="7">The sequence shown here is derived from an EMBL/GenBank/DDBJ whole genome shotgun (WGS) entry which is preliminary data.</text>
</comment>
<reference evidence="7" key="1">
    <citation type="submission" date="2022-04" db="EMBL/GenBank/DDBJ databases">
        <title>Desulfatitalea alkaliphila sp. nov., a novel anaerobic sulfate-reducing bacterium isolated from terrestrial mud volcano, Taman Peninsula, Russia.</title>
        <authorList>
            <person name="Khomyakova M.A."/>
            <person name="Merkel A.Y."/>
            <person name="Slobodkin A.I."/>
        </authorList>
    </citation>
    <scope>NUCLEOTIDE SEQUENCE</scope>
    <source>
        <strain evidence="7">M08but</strain>
    </source>
</reference>
<feature type="transmembrane region" description="Helical" evidence="5">
    <location>
        <begin position="178"/>
        <end position="197"/>
    </location>
</feature>
<dbReference type="Pfam" id="PF01564">
    <property type="entry name" value="Spermine_synth"/>
    <property type="match status" value="1"/>
</dbReference>
<dbReference type="InterPro" id="IPR029063">
    <property type="entry name" value="SAM-dependent_MTases_sf"/>
</dbReference>
<dbReference type="Gene3D" id="1.20.1250.20">
    <property type="entry name" value="MFS general substrate transporter like domains"/>
    <property type="match status" value="1"/>
</dbReference>
<evidence type="ECO:0000313" key="8">
    <source>
        <dbReference type="Proteomes" id="UP001165427"/>
    </source>
</evidence>
<dbReference type="PROSITE" id="PS51006">
    <property type="entry name" value="PABS_2"/>
    <property type="match status" value="1"/>
</dbReference>
<gene>
    <name evidence="7" type="ORF">MRX98_15025</name>
</gene>
<keyword evidence="3 4" id="KW-0620">Polyamine biosynthesis</keyword>
<dbReference type="GO" id="GO:0006596">
    <property type="term" value="P:polyamine biosynthetic process"/>
    <property type="evidence" value="ECO:0007669"/>
    <property type="project" value="UniProtKB-UniRule"/>
</dbReference>
<evidence type="ECO:0000256" key="2">
    <source>
        <dbReference type="ARBA" id="ARBA00022679"/>
    </source>
</evidence>
<evidence type="ECO:0000256" key="4">
    <source>
        <dbReference type="PROSITE-ProRule" id="PRU00354"/>
    </source>
</evidence>
<feature type="transmembrane region" description="Helical" evidence="5">
    <location>
        <begin position="106"/>
        <end position="131"/>
    </location>
</feature>
<evidence type="ECO:0000256" key="1">
    <source>
        <dbReference type="ARBA" id="ARBA00007867"/>
    </source>
</evidence>
<dbReference type="GO" id="GO:0016740">
    <property type="term" value="F:transferase activity"/>
    <property type="evidence" value="ECO:0007669"/>
    <property type="project" value="UniProtKB-UniRule"/>
</dbReference>
<feature type="domain" description="PABS" evidence="6">
    <location>
        <begin position="195"/>
        <end position="456"/>
    </location>
</feature>
<dbReference type="PANTHER" id="PTHR43317">
    <property type="entry name" value="THERMOSPERMINE SYNTHASE ACAULIS5"/>
    <property type="match status" value="1"/>
</dbReference>
<keyword evidence="8" id="KW-1185">Reference proteome</keyword>
<dbReference type="NCBIfam" id="NF037959">
    <property type="entry name" value="MFS_SpdSyn"/>
    <property type="match status" value="1"/>
</dbReference>
<dbReference type="CDD" id="cd06174">
    <property type="entry name" value="MFS"/>
    <property type="match status" value="1"/>
</dbReference>
<comment type="similarity">
    <text evidence="1">Belongs to the spermidine/spermine synthase family.</text>
</comment>
<dbReference type="RefSeq" id="WP_246911270.1">
    <property type="nucleotide sequence ID" value="NZ_JALJRB010000018.1"/>
</dbReference>
<dbReference type="SUPFAM" id="SSF103473">
    <property type="entry name" value="MFS general substrate transporter"/>
    <property type="match status" value="1"/>
</dbReference>
<sequence length="514" mass="56677">MVKNRKYLFLSVFLCGMTVLAVEFTASRMLQTVYGTSNIVWANVIGLTLLFLTMGYFIGGWLADRYPRPLLFYGLITAAGFSSIFFLLLTSLILRTTTLTLTQFNAGAIIGSFAGVFMAIAVPVTLLGCISPFAIRLGVPDVEHAGRISGRIYAISTWGSLLGTYLPVLWIIPVAGSRITAVIFGAVLLVVGLIGIWQEAESVRPKAAAAVACLLLIPFVVAWTPGGIKQTPGQVFETESPYNYIEVIKNRSCYYLFLNEGAAIHSFYCDDGSLPPQTSVYRTLTIAPLFAHPEDFQNHPVQNVAIVGLGAGTIAKLMTRVYGEMRFDGIELDPKIVDVGRKYFDMNEPELNVHVGDGRYKLNKLAGGYDVVVIDAYKPPYIPWHLTTVEYFEEVKSKLNESGSIAINVYRPGRDRRLVNAMVATLMRVFPSIYTIDARGDNTIIVATVKPTRHENVQQNFDALVTDDTEIIPSAMEVFHAGLKPLEPSDVIFTDQVAPVEPLIDSMVLRQLRL</sequence>
<dbReference type="EMBL" id="JALJRB010000018">
    <property type="protein sequence ID" value="MCJ8501895.1"/>
    <property type="molecule type" value="Genomic_DNA"/>
</dbReference>
<dbReference type="PANTHER" id="PTHR43317:SF1">
    <property type="entry name" value="THERMOSPERMINE SYNTHASE ACAULIS5"/>
    <property type="match status" value="1"/>
</dbReference>
<dbReference type="SUPFAM" id="SSF53335">
    <property type="entry name" value="S-adenosyl-L-methionine-dependent methyltransferases"/>
    <property type="match status" value="1"/>
</dbReference>
<keyword evidence="5" id="KW-0812">Transmembrane</keyword>
<keyword evidence="5" id="KW-0472">Membrane</keyword>
<evidence type="ECO:0000256" key="3">
    <source>
        <dbReference type="ARBA" id="ARBA00023115"/>
    </source>
</evidence>
<accession>A0AA41R691</accession>
<protein>
    <submittedName>
        <fullName evidence="7">Fused MFS/spermidine synthase</fullName>
    </submittedName>
</protein>
<proteinExistence type="inferred from homology"/>
<dbReference type="InterPro" id="IPR036259">
    <property type="entry name" value="MFS_trans_sf"/>
</dbReference>
<dbReference type="InterPro" id="IPR030374">
    <property type="entry name" value="PABS"/>
</dbReference>